<dbReference type="CDD" id="cd00082">
    <property type="entry name" value="HisKA"/>
    <property type="match status" value="1"/>
</dbReference>
<gene>
    <name evidence="11" type="ORF">A1s21148_05270</name>
</gene>
<evidence type="ECO:0000259" key="10">
    <source>
        <dbReference type="PROSITE" id="PS50109"/>
    </source>
</evidence>
<comment type="catalytic activity">
    <reaction evidence="1">
        <text>ATP + protein L-histidine = ADP + protein N-phospho-L-histidine.</text>
        <dbReference type="EC" id="2.7.13.3"/>
    </reaction>
</comment>
<dbReference type="GO" id="GO:0016036">
    <property type="term" value="P:cellular response to phosphate starvation"/>
    <property type="evidence" value="ECO:0007669"/>
    <property type="project" value="TreeGrafter"/>
</dbReference>
<organism evidence="11 12">
    <name type="scientific">Candidatus Planktophila lacus</name>
    <dbReference type="NCBI Taxonomy" id="1884913"/>
    <lineage>
        <taxon>Bacteria</taxon>
        <taxon>Bacillati</taxon>
        <taxon>Actinomycetota</taxon>
        <taxon>Actinomycetes</taxon>
        <taxon>Candidatus Nanopelagicales</taxon>
        <taxon>Candidatus Nanopelagicaceae</taxon>
        <taxon>Candidatus Planktophila</taxon>
    </lineage>
</organism>
<feature type="transmembrane region" description="Helical" evidence="9">
    <location>
        <begin position="151"/>
        <end position="170"/>
    </location>
</feature>
<proteinExistence type="predicted"/>
<sequence>MKKSGSKFAVISIIVTTVLSTLIGGYATLAARSADLAQIDQSLQKVVTRVNAFPSEAISAAILTIEDESLDLTLSLVTQEGEETIINESHLIYPGITDLALVRKGLAGALTTARPTEFRFQSAAIAGGDYLVIASSLDKLNDNFISNLKNLGIFTAGADALAIFFSIYFLRRHNRGLDAQALQRMQRFLGDASHELRTPLTVIKGYNEMLSKGQFTQVSDQSRAFSRVSSEIERMESLIHDLLLLAELGESKPVNFAEVDFDELVKAHLNDFQVLNTSRTVTTAIPDDCFVQGSRDHLSRLIQNCLSNILRHTPSDAPVSVSLRNVGKRAELRVEDGGPGLPDSAYGSEIKFMNRFDPSRSRESGGSGLGLSIIAAIVQEHSGELELSKSQLGGLAVTIRIPN</sequence>
<evidence type="ECO:0000256" key="3">
    <source>
        <dbReference type="ARBA" id="ARBA00012438"/>
    </source>
</evidence>
<protein>
    <recommendedName>
        <fullName evidence="8">Sensor-like histidine kinase SenX3</fullName>
        <ecNumber evidence="3">2.7.13.3</ecNumber>
    </recommendedName>
</protein>
<dbReference type="SMART" id="SM00388">
    <property type="entry name" value="HisKA"/>
    <property type="match status" value="1"/>
</dbReference>
<evidence type="ECO:0000256" key="8">
    <source>
        <dbReference type="ARBA" id="ARBA00039401"/>
    </source>
</evidence>
<dbReference type="SUPFAM" id="SSF55874">
    <property type="entry name" value="ATPase domain of HSP90 chaperone/DNA topoisomerase II/histidine kinase"/>
    <property type="match status" value="1"/>
</dbReference>
<accession>A0AAC9YRV6</accession>
<dbReference type="PRINTS" id="PR00344">
    <property type="entry name" value="BCTRLSENSOR"/>
</dbReference>
<dbReference type="InterPro" id="IPR004358">
    <property type="entry name" value="Sig_transdc_His_kin-like_C"/>
</dbReference>
<keyword evidence="7" id="KW-0902">Two-component regulatory system</keyword>
<evidence type="ECO:0000256" key="6">
    <source>
        <dbReference type="ARBA" id="ARBA00022777"/>
    </source>
</evidence>
<keyword evidence="12" id="KW-1185">Reference proteome</keyword>
<comment type="subcellular location">
    <subcellularLocation>
        <location evidence="2">Cell membrane</location>
    </subcellularLocation>
</comment>
<dbReference type="InterPro" id="IPR050351">
    <property type="entry name" value="BphY/WalK/GraS-like"/>
</dbReference>
<dbReference type="InterPro" id="IPR003661">
    <property type="entry name" value="HisK_dim/P_dom"/>
</dbReference>
<keyword evidence="6 11" id="KW-0418">Kinase</keyword>
<dbReference type="InterPro" id="IPR003594">
    <property type="entry name" value="HATPase_dom"/>
</dbReference>
<evidence type="ECO:0000313" key="12">
    <source>
        <dbReference type="Proteomes" id="UP000217144"/>
    </source>
</evidence>
<dbReference type="SUPFAM" id="SSF47384">
    <property type="entry name" value="Homodimeric domain of signal transducing histidine kinase"/>
    <property type="match status" value="1"/>
</dbReference>
<dbReference type="GO" id="GO:0005886">
    <property type="term" value="C:plasma membrane"/>
    <property type="evidence" value="ECO:0007669"/>
    <property type="project" value="UniProtKB-SubCell"/>
</dbReference>
<keyword evidence="9" id="KW-0472">Membrane</keyword>
<dbReference type="Pfam" id="PF02518">
    <property type="entry name" value="HATPase_c"/>
    <property type="match status" value="1"/>
</dbReference>
<dbReference type="GO" id="GO:0000155">
    <property type="term" value="F:phosphorelay sensor kinase activity"/>
    <property type="evidence" value="ECO:0007669"/>
    <property type="project" value="InterPro"/>
</dbReference>
<dbReference type="PANTHER" id="PTHR45453">
    <property type="entry name" value="PHOSPHATE REGULON SENSOR PROTEIN PHOR"/>
    <property type="match status" value="1"/>
</dbReference>
<keyword evidence="9" id="KW-0812">Transmembrane</keyword>
<dbReference type="EC" id="2.7.13.3" evidence="3"/>
<dbReference type="GO" id="GO:0004721">
    <property type="term" value="F:phosphoprotein phosphatase activity"/>
    <property type="evidence" value="ECO:0007669"/>
    <property type="project" value="TreeGrafter"/>
</dbReference>
<dbReference type="InterPro" id="IPR036097">
    <property type="entry name" value="HisK_dim/P_sf"/>
</dbReference>
<evidence type="ECO:0000256" key="1">
    <source>
        <dbReference type="ARBA" id="ARBA00000085"/>
    </source>
</evidence>
<keyword evidence="5" id="KW-0808">Transferase</keyword>
<dbReference type="AlphaFoldDB" id="A0AAC9YRV6"/>
<dbReference type="EMBL" id="CP016769">
    <property type="protein sequence ID" value="ASY10902.1"/>
    <property type="molecule type" value="Genomic_DNA"/>
</dbReference>
<dbReference type="RefSeq" id="WP_095671392.1">
    <property type="nucleotide sequence ID" value="NZ_CP016769.1"/>
</dbReference>
<name>A0AAC9YRV6_9ACTN</name>
<dbReference type="PROSITE" id="PS50109">
    <property type="entry name" value="HIS_KIN"/>
    <property type="match status" value="1"/>
</dbReference>
<dbReference type="Gene3D" id="1.10.287.130">
    <property type="match status" value="1"/>
</dbReference>
<evidence type="ECO:0000256" key="2">
    <source>
        <dbReference type="ARBA" id="ARBA00004236"/>
    </source>
</evidence>
<keyword evidence="9" id="KW-1133">Transmembrane helix</keyword>
<evidence type="ECO:0000256" key="4">
    <source>
        <dbReference type="ARBA" id="ARBA00022553"/>
    </source>
</evidence>
<dbReference type="InterPro" id="IPR036890">
    <property type="entry name" value="HATPase_C_sf"/>
</dbReference>
<dbReference type="Proteomes" id="UP000217144">
    <property type="component" value="Chromosome"/>
</dbReference>
<dbReference type="Pfam" id="PF00512">
    <property type="entry name" value="HisKA"/>
    <property type="match status" value="1"/>
</dbReference>
<evidence type="ECO:0000256" key="9">
    <source>
        <dbReference type="SAM" id="Phobius"/>
    </source>
</evidence>
<evidence type="ECO:0000256" key="5">
    <source>
        <dbReference type="ARBA" id="ARBA00022679"/>
    </source>
</evidence>
<dbReference type="Gene3D" id="3.30.565.10">
    <property type="entry name" value="Histidine kinase-like ATPase, C-terminal domain"/>
    <property type="match status" value="1"/>
</dbReference>
<dbReference type="InterPro" id="IPR005467">
    <property type="entry name" value="His_kinase_dom"/>
</dbReference>
<dbReference type="PANTHER" id="PTHR45453:SF1">
    <property type="entry name" value="PHOSPHATE REGULON SENSOR PROTEIN PHOR"/>
    <property type="match status" value="1"/>
</dbReference>
<feature type="domain" description="Histidine kinase" evidence="10">
    <location>
        <begin position="191"/>
        <end position="403"/>
    </location>
</feature>
<reference evidence="11 12" key="1">
    <citation type="submission" date="2016-07" db="EMBL/GenBank/DDBJ databases">
        <title>High microdiversification within the ubiquitous acI lineage of Actinobacteria.</title>
        <authorList>
            <person name="Neuenschwander S.M."/>
            <person name="Salcher M."/>
            <person name="Ghai R."/>
            <person name="Pernthaler J."/>
        </authorList>
    </citation>
    <scope>NUCLEOTIDE SEQUENCE [LARGE SCALE GENOMIC DNA]</scope>
    <source>
        <strain evidence="11">MMS-21-148</strain>
    </source>
</reference>
<dbReference type="FunFam" id="1.10.287.130:FF:000001">
    <property type="entry name" value="Two-component sensor histidine kinase"/>
    <property type="match status" value="1"/>
</dbReference>
<evidence type="ECO:0000313" key="11">
    <source>
        <dbReference type="EMBL" id="ASY10902.1"/>
    </source>
</evidence>
<keyword evidence="4" id="KW-0597">Phosphoprotein</keyword>
<evidence type="ECO:0000256" key="7">
    <source>
        <dbReference type="ARBA" id="ARBA00023012"/>
    </source>
</evidence>
<dbReference type="SMART" id="SM00387">
    <property type="entry name" value="HATPase_c"/>
    <property type="match status" value="1"/>
</dbReference>
<dbReference type="KEGG" id="plan:A1s21148_05270"/>